<reference evidence="5 6" key="1">
    <citation type="submission" date="2021-03" db="EMBL/GenBank/DDBJ databases">
        <authorList>
            <person name="King G.J."/>
            <person name="Bancroft I."/>
            <person name="Baten A."/>
            <person name="Bloomfield J."/>
            <person name="Borpatragohain P."/>
            <person name="He Z."/>
            <person name="Irish N."/>
            <person name="Irwin J."/>
            <person name="Liu K."/>
            <person name="Mauleon R.P."/>
            <person name="Moore J."/>
            <person name="Morris R."/>
            <person name="Ostergaard L."/>
            <person name="Wang B."/>
            <person name="Wells R."/>
        </authorList>
    </citation>
    <scope>NUCLEOTIDE SEQUENCE [LARGE SCALE GENOMIC DNA]</scope>
    <source>
        <strain evidence="5">R-o-18</strain>
        <tissue evidence="5">Leaf</tissue>
    </source>
</reference>
<accession>A0ABQ7MAI5</accession>
<evidence type="ECO:0000256" key="1">
    <source>
        <dbReference type="ARBA" id="ARBA00022553"/>
    </source>
</evidence>
<evidence type="ECO:0000256" key="3">
    <source>
        <dbReference type="ARBA" id="ARBA00022679"/>
    </source>
</evidence>
<sequence>MDHIKEPPGGWENMWVEGRTLWDLGEATPIVVHLCETGSLPNGRALVPGCGTGYDVVVMANPDRHVIGLELSKTSVERSMKMFSSLPNSKHFSFLKEDFFTWEPTEKFDLIFDYNFFCAFEPKVRPLWAKRMQELLNPGGELITLMYPLSGGTPGPPPYRVSVSAYEELLIPLEFEVISIVDNELAPATRKGMEKIGRWKKKKSVKSHTSHSPSSRLILSPPWPYSRPWLRRSGWEKCWEDGITPWDQGRATPLVVHLVDSSSLPLGRALVPGCGGGHDVVAMASPERFVVGLDISESALAKAAETYGSSPKAKYFTFVKEDFFTWRPNELFDLIFDYVVFCAIEPEMRPAWAKSMYELLKPDGELITLMYPITDHDGGPPYKVAVSTYEDVLVPVGFKAVSIEENPYSIATRKGKEKLGRWKKIT</sequence>
<dbReference type="Pfam" id="PF05724">
    <property type="entry name" value="TPMT"/>
    <property type="match status" value="2"/>
</dbReference>
<dbReference type="SUPFAM" id="SSF53335">
    <property type="entry name" value="S-adenosyl-L-methionine-dependent methyltransferases"/>
    <property type="match status" value="2"/>
</dbReference>
<dbReference type="PANTHER" id="PTHR32183">
    <property type="match status" value="1"/>
</dbReference>
<comment type="caution">
    <text evidence="5">The sequence shown here is derived from an EMBL/GenBank/DDBJ whole genome shotgun (WGS) entry which is preliminary data.</text>
</comment>
<keyword evidence="3" id="KW-0808">Transferase</keyword>
<keyword evidence="6" id="KW-1185">Reference proteome</keyword>
<organism evidence="5 6">
    <name type="scientific">Brassica rapa subsp. trilocularis</name>
    <dbReference type="NCBI Taxonomy" id="1813537"/>
    <lineage>
        <taxon>Eukaryota</taxon>
        <taxon>Viridiplantae</taxon>
        <taxon>Streptophyta</taxon>
        <taxon>Embryophyta</taxon>
        <taxon>Tracheophyta</taxon>
        <taxon>Spermatophyta</taxon>
        <taxon>Magnoliopsida</taxon>
        <taxon>eudicotyledons</taxon>
        <taxon>Gunneridae</taxon>
        <taxon>Pentapetalae</taxon>
        <taxon>rosids</taxon>
        <taxon>malvids</taxon>
        <taxon>Brassicales</taxon>
        <taxon>Brassicaceae</taxon>
        <taxon>Brassiceae</taxon>
        <taxon>Brassica</taxon>
    </lineage>
</organism>
<evidence type="ECO:0000256" key="2">
    <source>
        <dbReference type="ARBA" id="ARBA00022603"/>
    </source>
</evidence>
<keyword evidence="1" id="KW-0597">Phosphoprotein</keyword>
<evidence type="ECO:0000256" key="4">
    <source>
        <dbReference type="ARBA" id="ARBA00022691"/>
    </source>
</evidence>
<proteinExistence type="predicted"/>
<evidence type="ECO:0000313" key="6">
    <source>
        <dbReference type="Proteomes" id="UP000823674"/>
    </source>
</evidence>
<dbReference type="Gene3D" id="3.40.50.150">
    <property type="entry name" value="Vaccinia Virus protein VP39"/>
    <property type="match status" value="2"/>
</dbReference>
<evidence type="ECO:0008006" key="7">
    <source>
        <dbReference type="Google" id="ProtNLM"/>
    </source>
</evidence>
<dbReference type="InterPro" id="IPR008854">
    <property type="entry name" value="TPMT"/>
</dbReference>
<dbReference type="EMBL" id="JADBGQ010000005">
    <property type="protein sequence ID" value="KAG5395794.1"/>
    <property type="molecule type" value="Genomic_DNA"/>
</dbReference>
<gene>
    <name evidence="5" type="primary">A05p005410.1_BraROA</name>
    <name evidence="5" type="ORF">IGI04_017608</name>
</gene>
<evidence type="ECO:0000313" key="5">
    <source>
        <dbReference type="EMBL" id="KAG5395794.1"/>
    </source>
</evidence>
<dbReference type="InterPro" id="IPR029063">
    <property type="entry name" value="SAM-dependent_MTases_sf"/>
</dbReference>
<name>A0ABQ7MAI5_BRACM</name>
<keyword evidence="4" id="KW-0949">S-adenosyl-L-methionine</keyword>
<dbReference type="Proteomes" id="UP000823674">
    <property type="component" value="Chromosome A05"/>
</dbReference>
<keyword evidence="2" id="KW-0489">Methyltransferase</keyword>
<dbReference type="PANTHER" id="PTHR32183:SF13">
    <property type="entry name" value="THIOCYANATE METHYLTRANSFERASE 1"/>
    <property type="match status" value="1"/>
</dbReference>
<protein>
    <recommendedName>
        <fullName evidence="7">Thiol methyltransferase 2</fullName>
    </recommendedName>
</protein>
<dbReference type="PROSITE" id="PS51585">
    <property type="entry name" value="SAM_MT_TPMT"/>
    <property type="match status" value="2"/>
</dbReference>
<dbReference type="CDD" id="cd02440">
    <property type="entry name" value="AdoMet_MTases"/>
    <property type="match status" value="2"/>
</dbReference>